<keyword evidence="2" id="KW-0288">FMN</keyword>
<evidence type="ECO:0000259" key="4">
    <source>
        <dbReference type="Pfam" id="PF13426"/>
    </source>
</evidence>
<reference evidence="5" key="1">
    <citation type="journal article" date="2016" name="Proc. Natl. Acad. Sci. U.S.A.">
        <title>Functional and topological diversity of LOV domain photoreceptors.</title>
        <authorList>
            <person name="Glantz S.T."/>
            <person name="Carpenter E.J."/>
            <person name="Melkonian M."/>
            <person name="Gardner K.H."/>
            <person name="Boyden E.S."/>
            <person name="Wong G.K."/>
            <person name="Chow B.Y."/>
        </authorList>
    </citation>
    <scope>NUCLEOTIDE SEQUENCE</scope>
    <source>
        <strain evidence="5">FSQE_2003866</strain>
    </source>
</reference>
<protein>
    <submittedName>
        <fullName evidence="5">Putative LOV domain-containing protein</fullName>
    </submittedName>
</protein>
<dbReference type="SUPFAM" id="SSF55785">
    <property type="entry name" value="PYP-like sensor domain (PAS domain)"/>
    <property type="match status" value="1"/>
</dbReference>
<dbReference type="AlphaFoldDB" id="A0A126WXS3"/>
<dbReference type="EMBL" id="KU699074">
    <property type="protein sequence ID" value="AML77108.1"/>
    <property type="molecule type" value="mRNA"/>
</dbReference>
<dbReference type="InterPro" id="IPR000014">
    <property type="entry name" value="PAS"/>
</dbReference>
<dbReference type="PANTHER" id="PTHR47429">
    <property type="entry name" value="PROTEIN TWIN LOV 1"/>
    <property type="match status" value="1"/>
</dbReference>
<name>A0A126WXS3_9PHAE</name>
<proteinExistence type="evidence at transcript level"/>
<sequence length="167" mass="18334">MGAEQSASTEPLGTPFVPRKLLSVKDTILVDMLSGPDHSKNISYCVTDPDLHDNPIIFCSDGFASFTGYDKEEVEGRNCRFLQGAKTDPGDVAKIRSAVSEKREACLCLLNYKKDGSTFNNQFFLTPLFDAEGTLAYFLGIQVQVKTGDKGQEPENPGWVYTMGLHA</sequence>
<organism evidence="5">
    <name type="scientific">Desmarestia viridis</name>
    <dbReference type="NCBI Taxonomy" id="62313"/>
    <lineage>
        <taxon>Eukaryota</taxon>
        <taxon>Sar</taxon>
        <taxon>Stramenopiles</taxon>
        <taxon>Ochrophyta</taxon>
        <taxon>PX clade</taxon>
        <taxon>Phaeophyceae</taxon>
        <taxon>Desmarestiales</taxon>
        <taxon>Desmarestiaceae</taxon>
        <taxon>Desmarestia</taxon>
    </lineage>
</organism>
<dbReference type="InterPro" id="IPR035965">
    <property type="entry name" value="PAS-like_dom_sf"/>
</dbReference>
<evidence type="ECO:0000313" key="5">
    <source>
        <dbReference type="EMBL" id="AML77108.1"/>
    </source>
</evidence>
<evidence type="ECO:0000256" key="1">
    <source>
        <dbReference type="ARBA" id="ARBA00022630"/>
    </source>
</evidence>
<dbReference type="GO" id="GO:0005634">
    <property type="term" value="C:nucleus"/>
    <property type="evidence" value="ECO:0007669"/>
    <property type="project" value="TreeGrafter"/>
</dbReference>
<evidence type="ECO:0000256" key="2">
    <source>
        <dbReference type="ARBA" id="ARBA00022643"/>
    </source>
</evidence>
<accession>A0A126WXS3</accession>
<keyword evidence="3" id="KW-0157">Chromophore</keyword>
<keyword evidence="1" id="KW-0285">Flavoprotein</keyword>
<dbReference type="Pfam" id="PF13426">
    <property type="entry name" value="PAS_9"/>
    <property type="match status" value="1"/>
</dbReference>
<evidence type="ECO:0000256" key="3">
    <source>
        <dbReference type="ARBA" id="ARBA00022991"/>
    </source>
</evidence>
<dbReference type="Gene3D" id="3.30.450.20">
    <property type="entry name" value="PAS domain"/>
    <property type="match status" value="1"/>
</dbReference>
<feature type="domain" description="PAS" evidence="4">
    <location>
        <begin position="50"/>
        <end position="142"/>
    </location>
</feature>
<dbReference type="PANTHER" id="PTHR47429:SF2">
    <property type="entry name" value="PROTEIN TWIN LOV 1"/>
    <property type="match status" value="1"/>
</dbReference>
<dbReference type="NCBIfam" id="TIGR00229">
    <property type="entry name" value="sensory_box"/>
    <property type="match status" value="1"/>
</dbReference>
<dbReference type="CDD" id="cd00130">
    <property type="entry name" value="PAS"/>
    <property type="match status" value="1"/>
</dbReference>